<evidence type="ECO:0008006" key="5">
    <source>
        <dbReference type="Google" id="ProtNLM"/>
    </source>
</evidence>
<dbReference type="AlphaFoldDB" id="A0A2C9VSD6"/>
<dbReference type="InterPro" id="IPR046848">
    <property type="entry name" value="E_motif"/>
</dbReference>
<feature type="repeat" description="PPR" evidence="2">
    <location>
        <begin position="180"/>
        <end position="214"/>
    </location>
</feature>
<dbReference type="EMBL" id="CM004391">
    <property type="protein sequence ID" value="OAY48883.1"/>
    <property type="molecule type" value="Genomic_DNA"/>
</dbReference>
<feature type="repeat" description="PPR" evidence="2">
    <location>
        <begin position="242"/>
        <end position="276"/>
    </location>
</feature>
<dbReference type="GO" id="GO:0003723">
    <property type="term" value="F:RNA binding"/>
    <property type="evidence" value="ECO:0007669"/>
    <property type="project" value="InterPro"/>
</dbReference>
<dbReference type="OrthoDB" id="185373at2759"/>
<protein>
    <recommendedName>
        <fullName evidence="5">Pentacotripeptide-repeat region of PRORP domain-containing protein</fullName>
    </recommendedName>
</protein>
<dbReference type="GO" id="GO:0009451">
    <property type="term" value="P:RNA modification"/>
    <property type="evidence" value="ECO:0007669"/>
    <property type="project" value="InterPro"/>
</dbReference>
<proteinExistence type="predicted"/>
<evidence type="ECO:0000256" key="1">
    <source>
        <dbReference type="ARBA" id="ARBA00022737"/>
    </source>
</evidence>
<dbReference type="PANTHER" id="PTHR47926">
    <property type="entry name" value="PENTATRICOPEPTIDE REPEAT-CONTAINING PROTEIN"/>
    <property type="match status" value="1"/>
</dbReference>
<feature type="repeat" description="PPR" evidence="2">
    <location>
        <begin position="343"/>
        <end position="377"/>
    </location>
</feature>
<evidence type="ECO:0000256" key="2">
    <source>
        <dbReference type="PROSITE-ProRule" id="PRU00708"/>
    </source>
</evidence>
<reference evidence="4" key="1">
    <citation type="journal article" date="2016" name="Nat. Biotechnol.">
        <title>Sequencing wild and cultivated cassava and related species reveals extensive interspecific hybridization and genetic diversity.</title>
        <authorList>
            <person name="Bredeson J.V."/>
            <person name="Lyons J.B."/>
            <person name="Prochnik S.E."/>
            <person name="Wu G.A."/>
            <person name="Ha C.M."/>
            <person name="Edsinger-Gonzales E."/>
            <person name="Grimwood J."/>
            <person name="Schmutz J."/>
            <person name="Rabbi I.Y."/>
            <person name="Egesi C."/>
            <person name="Nauluvula P."/>
            <person name="Lebot V."/>
            <person name="Ndunguru J."/>
            <person name="Mkamilo G."/>
            <person name="Bart R.S."/>
            <person name="Setter T.L."/>
            <person name="Gleadow R.M."/>
            <person name="Kulakow P."/>
            <person name="Ferguson M.E."/>
            <person name="Rounsley S."/>
            <person name="Rokhsar D.S."/>
        </authorList>
    </citation>
    <scope>NUCLEOTIDE SEQUENCE [LARGE SCALE GENOMIC DNA]</scope>
    <source>
        <strain evidence="4">cv. AM560-2</strain>
    </source>
</reference>
<dbReference type="Pfam" id="PF13041">
    <property type="entry name" value="PPR_2"/>
    <property type="match status" value="3"/>
</dbReference>
<accession>A0A2C9VSD6</accession>
<sequence>MLEKMLPLKFSRHICTLSTANLTDGHLSHNNNLASESKSSGQNPCFQNVMPLNKILSTCVQAHQIQYAEELFDKMPLKDVVSWNTMLSAFNKTKNPARVCKYFKEMQRVGIVPNEYTISIVLRAVVDKTFNILVPQIHARVVSLGLNLSLFVGSALIRAYAAVGDQMALSRVFDEILQKDVTSWNALVSGYMELGRISQAQRVFDAMPEKNTVSWTSLINGYIGNGRINKARSFFNKMGNRNVVSWTVMITGYVQIERFVDSLKLFCLMMQSDTRPNHFTFSSVLDACAGCSSLVMGQQVHSIILKAGVPNDVVLLTSLVDMYGKCGDIVAAFCIFDSMEMKNLMSWNAIIGGYARHGLATRALEEFERMIKSGVRPDHITFLNILSACGHGGLVEEGEKHFGSMGTEYGIKAGVEHYTCMVDLYGRAGQLDKAEKLIKGMPFEPDVIVWGALLGACGIHSSMELGEFAARGIQKLKENHAVAYSILSKIHSERGEWNSIAGLRKMMKQRHVQNQKAGSWIESPSKPNL</sequence>
<dbReference type="PROSITE" id="PS51375">
    <property type="entry name" value="PPR"/>
    <property type="match status" value="4"/>
</dbReference>
<feature type="repeat" description="PPR" evidence="2">
    <location>
        <begin position="79"/>
        <end position="113"/>
    </location>
</feature>
<dbReference type="NCBIfam" id="TIGR00756">
    <property type="entry name" value="PPR"/>
    <property type="match status" value="5"/>
</dbReference>
<comment type="caution">
    <text evidence="3">The sequence shown here is derived from an EMBL/GenBank/DDBJ whole genome shotgun (WGS) entry which is preliminary data.</text>
</comment>
<dbReference type="InterPro" id="IPR046960">
    <property type="entry name" value="PPR_At4g14850-like_plant"/>
</dbReference>
<dbReference type="PANTHER" id="PTHR47926:SF511">
    <property type="entry name" value="PENTATRICOPEPTIDE REPEAT-CONTAINING PROTEIN"/>
    <property type="match status" value="1"/>
</dbReference>
<gene>
    <name evidence="3" type="ORF">MANES_05G012800v8</name>
</gene>
<name>A0A2C9VSD6_MANES</name>
<dbReference type="Gramene" id="Manes.05G012800.1.v8.1">
    <property type="protein sequence ID" value="Manes.05G012800.1.v8.1.CDS.1"/>
    <property type="gene ID" value="Manes.05G012800.v8.1"/>
</dbReference>
<organism evidence="3 4">
    <name type="scientific">Manihot esculenta</name>
    <name type="common">Cassava</name>
    <name type="synonym">Jatropha manihot</name>
    <dbReference type="NCBI Taxonomy" id="3983"/>
    <lineage>
        <taxon>Eukaryota</taxon>
        <taxon>Viridiplantae</taxon>
        <taxon>Streptophyta</taxon>
        <taxon>Embryophyta</taxon>
        <taxon>Tracheophyta</taxon>
        <taxon>Spermatophyta</taxon>
        <taxon>Magnoliopsida</taxon>
        <taxon>eudicotyledons</taxon>
        <taxon>Gunneridae</taxon>
        <taxon>Pentapetalae</taxon>
        <taxon>rosids</taxon>
        <taxon>fabids</taxon>
        <taxon>Malpighiales</taxon>
        <taxon>Euphorbiaceae</taxon>
        <taxon>Crotonoideae</taxon>
        <taxon>Manihoteae</taxon>
        <taxon>Manihot</taxon>
    </lineage>
</organism>
<dbReference type="Proteomes" id="UP000091857">
    <property type="component" value="Chromosome 5"/>
</dbReference>
<dbReference type="Pfam" id="PF01535">
    <property type="entry name" value="PPR"/>
    <property type="match status" value="2"/>
</dbReference>
<evidence type="ECO:0000313" key="4">
    <source>
        <dbReference type="Proteomes" id="UP000091857"/>
    </source>
</evidence>
<dbReference type="InterPro" id="IPR002885">
    <property type="entry name" value="PPR_rpt"/>
</dbReference>
<evidence type="ECO:0000313" key="3">
    <source>
        <dbReference type="EMBL" id="OAY48883.1"/>
    </source>
</evidence>
<keyword evidence="1" id="KW-0677">Repeat</keyword>
<dbReference type="InterPro" id="IPR011990">
    <property type="entry name" value="TPR-like_helical_dom_sf"/>
</dbReference>
<dbReference type="Gene3D" id="1.25.40.10">
    <property type="entry name" value="Tetratricopeptide repeat domain"/>
    <property type="match status" value="5"/>
</dbReference>
<dbReference type="Pfam" id="PF20431">
    <property type="entry name" value="E_motif"/>
    <property type="match status" value="1"/>
</dbReference>
<keyword evidence="4" id="KW-1185">Reference proteome</keyword>
<dbReference type="FunFam" id="1.25.40.10:FF:001093">
    <property type="entry name" value="Pentatricopeptide repeat-containing protein At2g34400"/>
    <property type="match status" value="1"/>
</dbReference>